<dbReference type="SUPFAM" id="SSF53474">
    <property type="entry name" value="alpha/beta-Hydrolases"/>
    <property type="match status" value="1"/>
</dbReference>
<dbReference type="PANTHER" id="PTHR43039">
    <property type="entry name" value="ESTERASE-RELATED"/>
    <property type="match status" value="1"/>
</dbReference>
<accession>A0A0A1Z2H7</accession>
<dbReference type="Proteomes" id="UP000030060">
    <property type="component" value="Unassembled WGS sequence"/>
</dbReference>
<name>A0A0A1Z2H7_PSEFL</name>
<sequence>MDLHHRNNVSVMGNGRSTLVFSHGFGCNQAMWNYLAPQFSERFRVVMYDLVGAGLSDLSAFDKTKYSALDGYARDLNEIIDAFAVGPVILVSHSVSAMIGTLADRQTPGRIAAHVMIGPSPRYIDADGYVGGYVGGFKLADIQDLLDTLDSNYLGWSSAMAPVIMGAPGQPALSEELTDSFCRTEPEIAKQFARVTFMSDNRQDVIGLATPVLILQSSDDLIAPVAVGEYLHSVLPNSIYCLVDNVGHCPHMSAPQACAAAMESFLAPWTAAHAG</sequence>
<dbReference type="RefSeq" id="WP_038846906.1">
    <property type="nucleotide sequence ID" value="NZ_ASGY01000111.1"/>
</dbReference>
<dbReference type="EMBL" id="ASGY01000111">
    <property type="protein sequence ID" value="KGE66962.1"/>
    <property type="molecule type" value="Genomic_DNA"/>
</dbReference>
<comment type="caution">
    <text evidence="3">The sequence shown here is derived from an EMBL/GenBank/DDBJ whole genome shotgun (WGS) entry which is preliminary data.</text>
</comment>
<feature type="domain" description="AB hydrolase-1" evidence="2">
    <location>
        <begin position="19"/>
        <end position="261"/>
    </location>
</feature>
<organism evidence="3 4">
    <name type="scientific">Pseudomonas fluorescens LMG 5329</name>
    <dbReference type="NCBI Taxonomy" id="1324332"/>
    <lineage>
        <taxon>Bacteria</taxon>
        <taxon>Pseudomonadati</taxon>
        <taxon>Pseudomonadota</taxon>
        <taxon>Gammaproteobacteria</taxon>
        <taxon>Pseudomonadales</taxon>
        <taxon>Pseudomonadaceae</taxon>
        <taxon>Pseudomonas</taxon>
    </lineage>
</organism>
<protein>
    <submittedName>
        <fullName evidence="3">Sigma factor sigB regulation protein rsbQ</fullName>
    </submittedName>
</protein>
<proteinExistence type="inferred from homology"/>
<dbReference type="OrthoDB" id="8680283at2"/>
<gene>
    <name evidence="3" type="ORF">K814_0115625</name>
</gene>
<dbReference type="InterPro" id="IPR000073">
    <property type="entry name" value="AB_hydrolase_1"/>
</dbReference>
<evidence type="ECO:0000313" key="3">
    <source>
        <dbReference type="EMBL" id="KGE66962.1"/>
    </source>
</evidence>
<evidence type="ECO:0000313" key="4">
    <source>
        <dbReference type="Proteomes" id="UP000030060"/>
    </source>
</evidence>
<comment type="similarity">
    <text evidence="1">Belongs to the AB hydrolase superfamily.</text>
</comment>
<reference evidence="3 4" key="1">
    <citation type="journal article" date="2013" name="Genome Announc.">
        <title>Draft Genome Sequence of Pseudomonas fluorescens LMG 5329, a White Line-Inducing Principle-Producing Bioindicator for the Mushroom Pathogen Pseudomonas tolaasii.</title>
        <authorList>
            <person name="Ghequire M.G."/>
            <person name="Rokni-Zadeh H."/>
            <person name="Zarrineh P."/>
            <person name="De Mot R."/>
        </authorList>
    </citation>
    <scope>NUCLEOTIDE SEQUENCE [LARGE SCALE GENOMIC DNA]</scope>
    <source>
        <strain evidence="3 4">LMG 5329</strain>
    </source>
</reference>
<dbReference type="Pfam" id="PF12697">
    <property type="entry name" value="Abhydrolase_6"/>
    <property type="match status" value="1"/>
</dbReference>
<dbReference type="InterPro" id="IPR029058">
    <property type="entry name" value="AB_hydrolase_fold"/>
</dbReference>
<dbReference type="AlphaFoldDB" id="A0A0A1Z2H7"/>
<evidence type="ECO:0000259" key="2">
    <source>
        <dbReference type="Pfam" id="PF12697"/>
    </source>
</evidence>
<evidence type="ECO:0000256" key="1">
    <source>
        <dbReference type="ARBA" id="ARBA00008645"/>
    </source>
</evidence>
<dbReference type="Gene3D" id="3.40.50.1820">
    <property type="entry name" value="alpha/beta hydrolase"/>
    <property type="match status" value="1"/>
</dbReference>